<dbReference type="InterPro" id="IPR017871">
    <property type="entry name" value="ABC_transporter-like_CS"/>
</dbReference>
<dbReference type="CDD" id="cd03225">
    <property type="entry name" value="ABC_cobalt_CbiO_domain1"/>
    <property type="match status" value="1"/>
</dbReference>
<dbReference type="InterPro" id="IPR050095">
    <property type="entry name" value="ECF_ABC_transporter_ATP-bd"/>
</dbReference>
<dbReference type="PROSITE" id="PS50893">
    <property type="entry name" value="ABC_TRANSPORTER_2"/>
    <property type="match status" value="1"/>
</dbReference>
<dbReference type="Gene3D" id="3.40.50.300">
    <property type="entry name" value="P-loop containing nucleotide triphosphate hydrolases"/>
    <property type="match status" value="1"/>
</dbReference>
<dbReference type="AlphaFoldDB" id="A0A4Q0S6A7"/>
<dbReference type="PROSITE" id="PS00211">
    <property type="entry name" value="ABC_TRANSPORTER_1"/>
    <property type="match status" value="1"/>
</dbReference>
<dbReference type="GO" id="GO:0042626">
    <property type="term" value="F:ATPase-coupled transmembrane transporter activity"/>
    <property type="evidence" value="ECO:0007669"/>
    <property type="project" value="TreeGrafter"/>
</dbReference>
<proteinExistence type="inferred from homology"/>
<name>A0A4Q0S6A7_9BRAD</name>
<feature type="domain" description="ABC transporter" evidence="6">
    <location>
        <begin position="1"/>
        <end position="227"/>
    </location>
</feature>
<dbReference type="GO" id="GO:0005524">
    <property type="term" value="F:ATP binding"/>
    <property type="evidence" value="ECO:0007669"/>
    <property type="project" value="UniProtKB-KW"/>
</dbReference>
<evidence type="ECO:0000256" key="4">
    <source>
        <dbReference type="ARBA" id="ARBA00022840"/>
    </source>
</evidence>
<dbReference type="SMART" id="SM00382">
    <property type="entry name" value="AAA"/>
    <property type="match status" value="1"/>
</dbReference>
<dbReference type="InterPro" id="IPR027417">
    <property type="entry name" value="P-loop_NTPase"/>
</dbReference>
<evidence type="ECO:0000313" key="8">
    <source>
        <dbReference type="Proteomes" id="UP000289546"/>
    </source>
</evidence>
<evidence type="ECO:0000256" key="3">
    <source>
        <dbReference type="ARBA" id="ARBA00022741"/>
    </source>
</evidence>
<evidence type="ECO:0000256" key="2">
    <source>
        <dbReference type="ARBA" id="ARBA00022448"/>
    </source>
</evidence>
<comment type="similarity">
    <text evidence="1">Belongs to the ABC transporter superfamily.</text>
</comment>
<dbReference type="Proteomes" id="UP000289546">
    <property type="component" value="Unassembled WGS sequence"/>
</dbReference>
<evidence type="ECO:0000256" key="5">
    <source>
        <dbReference type="ARBA" id="ARBA00024722"/>
    </source>
</evidence>
<sequence length="233" mass="25865">MIFEEVQFRRADRQVLAIPELYLAERRIGLIGDNGSGKSTMLRLMNGLLLPASGRVEVAGLDTVRHRKDLPAKVGFLFQNPDHQLIFPTVVEEVAFGPAERGMPAPQARQQAMALLERHGCAQWAERNVNELSGGQKQLVCILALLATDPSILLMDEPFASLDLPTRLRMYRRITALPQRVVMASHDFELLAEFDRIIWLDAGHIRLDGRPAEVLPAYRAHATIVGAGDALTS</sequence>
<dbReference type="Pfam" id="PF00005">
    <property type="entry name" value="ABC_tran"/>
    <property type="match status" value="1"/>
</dbReference>
<keyword evidence="3" id="KW-0547">Nucleotide-binding</keyword>
<keyword evidence="8" id="KW-1185">Reference proteome</keyword>
<comment type="function">
    <text evidence="5">Involved in beta-(1--&gt;2)glucan export. Transmembrane domains (TMD) form a pore in the inner membrane and the ATP-binding domain (NBD) is responsible for energy generation.</text>
</comment>
<dbReference type="InterPro" id="IPR003439">
    <property type="entry name" value="ABC_transporter-like_ATP-bd"/>
</dbReference>
<organism evidence="7 8">
    <name type="scientific">Bradyrhizobium nanningense</name>
    <dbReference type="NCBI Taxonomy" id="1325118"/>
    <lineage>
        <taxon>Bacteria</taxon>
        <taxon>Pseudomonadati</taxon>
        <taxon>Pseudomonadota</taxon>
        <taxon>Alphaproteobacteria</taxon>
        <taxon>Hyphomicrobiales</taxon>
        <taxon>Nitrobacteraceae</taxon>
        <taxon>Bradyrhizobium</taxon>
    </lineage>
</organism>
<dbReference type="SUPFAM" id="SSF52540">
    <property type="entry name" value="P-loop containing nucleoside triphosphate hydrolases"/>
    <property type="match status" value="1"/>
</dbReference>
<dbReference type="InterPro" id="IPR015856">
    <property type="entry name" value="ABC_transpr_CbiO/EcfA_su"/>
</dbReference>
<dbReference type="GO" id="GO:0043190">
    <property type="term" value="C:ATP-binding cassette (ABC) transporter complex"/>
    <property type="evidence" value="ECO:0007669"/>
    <property type="project" value="TreeGrafter"/>
</dbReference>
<dbReference type="InterPro" id="IPR003593">
    <property type="entry name" value="AAA+_ATPase"/>
</dbReference>
<dbReference type="PANTHER" id="PTHR43553">
    <property type="entry name" value="HEAVY METAL TRANSPORTER"/>
    <property type="match status" value="1"/>
</dbReference>
<gene>
    <name evidence="7" type="ORF">XH99_13095</name>
</gene>
<dbReference type="GO" id="GO:0016887">
    <property type="term" value="F:ATP hydrolysis activity"/>
    <property type="evidence" value="ECO:0007669"/>
    <property type="project" value="InterPro"/>
</dbReference>
<protein>
    <submittedName>
        <fullName evidence="7">Cobalt ABC transporter</fullName>
    </submittedName>
</protein>
<keyword evidence="4" id="KW-0067">ATP-binding</keyword>
<reference evidence="7 8" key="1">
    <citation type="submission" date="2015-04" db="EMBL/GenBank/DDBJ databases">
        <title>Comparative genomics of rhizobia nodulating Arachis hypogaea in China.</title>
        <authorList>
            <person name="Li Y."/>
        </authorList>
    </citation>
    <scope>NUCLEOTIDE SEQUENCE [LARGE SCALE GENOMIC DNA]</scope>
    <source>
        <strain evidence="7 8">CCBAU 51757</strain>
    </source>
</reference>
<evidence type="ECO:0000259" key="6">
    <source>
        <dbReference type="PROSITE" id="PS50893"/>
    </source>
</evidence>
<keyword evidence="2" id="KW-0813">Transport</keyword>
<evidence type="ECO:0000256" key="1">
    <source>
        <dbReference type="ARBA" id="ARBA00005417"/>
    </source>
</evidence>
<comment type="caution">
    <text evidence="7">The sequence shown here is derived from an EMBL/GenBank/DDBJ whole genome shotgun (WGS) entry which is preliminary data.</text>
</comment>
<dbReference type="PANTHER" id="PTHR43553:SF24">
    <property type="entry name" value="ENERGY-COUPLING FACTOR TRANSPORTER ATP-BINDING PROTEIN ECFA1"/>
    <property type="match status" value="1"/>
</dbReference>
<dbReference type="EMBL" id="LBJQ01000071">
    <property type="protein sequence ID" value="RXH29494.1"/>
    <property type="molecule type" value="Genomic_DNA"/>
</dbReference>
<accession>A0A4Q0S6A7</accession>
<evidence type="ECO:0000313" key="7">
    <source>
        <dbReference type="EMBL" id="RXH29494.1"/>
    </source>
</evidence>